<dbReference type="HAMAP" id="MF_00600">
    <property type="entry name" value="CH60"/>
    <property type="match status" value="1"/>
</dbReference>
<dbReference type="GO" id="GO:0042026">
    <property type="term" value="P:protein refolding"/>
    <property type="evidence" value="ECO:0007669"/>
    <property type="project" value="UniProtKB-UniRule"/>
</dbReference>
<evidence type="ECO:0000256" key="3">
    <source>
        <dbReference type="ARBA" id="ARBA00022840"/>
    </source>
</evidence>
<dbReference type="SUPFAM" id="SSF54849">
    <property type="entry name" value="GroEL-intermediate domain like"/>
    <property type="match status" value="1"/>
</dbReference>
<comment type="subunit">
    <text evidence="6 8">Forms a cylinder of 14 subunits composed of two heptameric rings stacked back-to-back. Interacts with the co-chaperonin GroES.</text>
</comment>
<name>A0A518EUX2_9BACT</name>
<feature type="binding site" evidence="6">
    <location>
        <position position="50"/>
    </location>
    <ligand>
        <name>ATP</name>
        <dbReference type="ChEBI" id="CHEBI:30616"/>
    </ligand>
</feature>
<dbReference type="InterPro" id="IPR027410">
    <property type="entry name" value="TCP-1-like_intermed_sf"/>
</dbReference>
<dbReference type="InterPro" id="IPR018370">
    <property type="entry name" value="Chaperonin_Cpn60_CS"/>
</dbReference>
<keyword evidence="4 6" id="KW-0143">Chaperone</keyword>
<dbReference type="NCBIfam" id="NF009489">
    <property type="entry name" value="PRK12851.1"/>
    <property type="match status" value="1"/>
</dbReference>
<feature type="binding site" evidence="6">
    <location>
        <begin position="29"/>
        <end position="32"/>
    </location>
    <ligand>
        <name>ATP</name>
        <dbReference type="ChEBI" id="CHEBI:30616"/>
    </ligand>
</feature>
<dbReference type="PANTHER" id="PTHR45633">
    <property type="entry name" value="60 KDA HEAT SHOCK PROTEIN, MITOCHONDRIAL"/>
    <property type="match status" value="1"/>
</dbReference>
<dbReference type="GO" id="GO:0005524">
    <property type="term" value="F:ATP binding"/>
    <property type="evidence" value="ECO:0007669"/>
    <property type="project" value="UniProtKB-UniRule"/>
</dbReference>
<comment type="subcellular location">
    <subcellularLocation>
        <location evidence="6">Cytoplasm</location>
    </subcellularLocation>
</comment>
<comment type="similarity">
    <text evidence="1 6 7">Belongs to the chaperonin (HSP60) family.</text>
</comment>
<dbReference type="AlphaFoldDB" id="A0A518EUX2"/>
<dbReference type="GO" id="GO:0005737">
    <property type="term" value="C:cytoplasm"/>
    <property type="evidence" value="ECO:0007669"/>
    <property type="project" value="UniProtKB-SubCell"/>
</dbReference>
<dbReference type="SUPFAM" id="SSF52029">
    <property type="entry name" value="GroEL apical domain-like"/>
    <property type="match status" value="1"/>
</dbReference>
<dbReference type="OrthoDB" id="237884at2"/>
<dbReference type="CDD" id="cd03344">
    <property type="entry name" value="GroEL"/>
    <property type="match status" value="1"/>
</dbReference>
<organism evidence="9 10">
    <name type="scientific">Saltatorellus ferox</name>
    <dbReference type="NCBI Taxonomy" id="2528018"/>
    <lineage>
        <taxon>Bacteria</taxon>
        <taxon>Pseudomonadati</taxon>
        <taxon>Planctomycetota</taxon>
        <taxon>Planctomycetia</taxon>
        <taxon>Planctomycetia incertae sedis</taxon>
        <taxon>Saltatorellus</taxon>
    </lineage>
</organism>
<evidence type="ECO:0000256" key="4">
    <source>
        <dbReference type="ARBA" id="ARBA00023186"/>
    </source>
</evidence>
<keyword evidence="6" id="KW-0963">Cytoplasm</keyword>
<dbReference type="NCBIfam" id="NF000592">
    <property type="entry name" value="PRK00013.1"/>
    <property type="match status" value="1"/>
</dbReference>
<reference evidence="9 10" key="1">
    <citation type="submission" date="2019-02" db="EMBL/GenBank/DDBJ databases">
        <title>Deep-cultivation of Planctomycetes and their phenomic and genomic characterization uncovers novel biology.</title>
        <authorList>
            <person name="Wiegand S."/>
            <person name="Jogler M."/>
            <person name="Boedeker C."/>
            <person name="Pinto D."/>
            <person name="Vollmers J."/>
            <person name="Rivas-Marin E."/>
            <person name="Kohn T."/>
            <person name="Peeters S.H."/>
            <person name="Heuer A."/>
            <person name="Rast P."/>
            <person name="Oberbeckmann S."/>
            <person name="Bunk B."/>
            <person name="Jeske O."/>
            <person name="Meyerdierks A."/>
            <person name="Storesund J.E."/>
            <person name="Kallscheuer N."/>
            <person name="Luecker S."/>
            <person name="Lage O.M."/>
            <person name="Pohl T."/>
            <person name="Merkel B.J."/>
            <person name="Hornburger P."/>
            <person name="Mueller R.-W."/>
            <person name="Bruemmer F."/>
            <person name="Labrenz M."/>
            <person name="Spormann A.M."/>
            <person name="Op den Camp H."/>
            <person name="Overmann J."/>
            <person name="Amann R."/>
            <person name="Jetten M.S.M."/>
            <person name="Mascher T."/>
            <person name="Medema M.H."/>
            <person name="Devos D.P."/>
            <person name="Kaster A.-K."/>
            <person name="Ovreas L."/>
            <person name="Rohde M."/>
            <person name="Galperin M.Y."/>
            <person name="Jogler C."/>
        </authorList>
    </citation>
    <scope>NUCLEOTIDE SEQUENCE [LARGE SCALE GENOMIC DNA]</scope>
    <source>
        <strain evidence="9 10">Poly30</strain>
    </source>
</reference>
<feature type="binding site" evidence="6">
    <location>
        <position position="414"/>
    </location>
    <ligand>
        <name>ATP</name>
        <dbReference type="ChEBI" id="CHEBI:30616"/>
    </ligand>
</feature>
<dbReference type="FunFam" id="3.50.7.10:FF:000001">
    <property type="entry name" value="60 kDa chaperonin"/>
    <property type="match status" value="1"/>
</dbReference>
<dbReference type="Gene3D" id="3.30.260.10">
    <property type="entry name" value="TCP-1-like chaperonin intermediate domain"/>
    <property type="match status" value="1"/>
</dbReference>
<evidence type="ECO:0000256" key="6">
    <source>
        <dbReference type="HAMAP-Rule" id="MF_00600"/>
    </source>
</evidence>
<dbReference type="EC" id="5.6.1.7" evidence="6"/>
<dbReference type="InterPro" id="IPR027409">
    <property type="entry name" value="GroEL-like_apical_dom_sf"/>
</dbReference>
<dbReference type="Gene3D" id="3.50.7.10">
    <property type="entry name" value="GroEL"/>
    <property type="match status" value="1"/>
</dbReference>
<dbReference type="PRINTS" id="PR00298">
    <property type="entry name" value="CHAPERONIN60"/>
</dbReference>
<dbReference type="NCBIfam" id="NF009487">
    <property type="entry name" value="PRK12849.1"/>
    <property type="match status" value="1"/>
</dbReference>
<dbReference type="InterPro" id="IPR027413">
    <property type="entry name" value="GROEL-like_equatorial_sf"/>
</dbReference>
<dbReference type="GO" id="GO:0016853">
    <property type="term" value="F:isomerase activity"/>
    <property type="evidence" value="ECO:0007669"/>
    <property type="project" value="UniProtKB-KW"/>
</dbReference>
<feature type="binding site" evidence="6">
    <location>
        <begin position="480"/>
        <end position="482"/>
    </location>
    <ligand>
        <name>ATP</name>
        <dbReference type="ChEBI" id="CHEBI:30616"/>
    </ligand>
</feature>
<feature type="binding site" evidence="6">
    <location>
        <begin position="86"/>
        <end position="90"/>
    </location>
    <ligand>
        <name>ATP</name>
        <dbReference type="ChEBI" id="CHEBI:30616"/>
    </ligand>
</feature>
<keyword evidence="3 6" id="KW-0067">ATP-binding</keyword>
<evidence type="ECO:0000256" key="1">
    <source>
        <dbReference type="ARBA" id="ARBA00006607"/>
    </source>
</evidence>
<dbReference type="InterPro" id="IPR002423">
    <property type="entry name" value="Cpn60/GroEL/TCP-1"/>
</dbReference>
<dbReference type="NCBIfam" id="NF009488">
    <property type="entry name" value="PRK12850.1"/>
    <property type="match status" value="1"/>
</dbReference>
<dbReference type="NCBIfam" id="TIGR02348">
    <property type="entry name" value="GroEL"/>
    <property type="match status" value="1"/>
</dbReference>
<protein>
    <recommendedName>
        <fullName evidence="6">Chaperonin GroEL</fullName>
        <ecNumber evidence="6">5.6.1.7</ecNumber>
    </recommendedName>
    <alternativeName>
        <fullName evidence="6">60 kDa chaperonin</fullName>
    </alternativeName>
    <alternativeName>
        <fullName evidence="6">Chaperonin-60</fullName>
        <shortName evidence="6">Cpn60</shortName>
    </alternativeName>
</protein>
<evidence type="ECO:0000256" key="2">
    <source>
        <dbReference type="ARBA" id="ARBA00022741"/>
    </source>
</evidence>
<evidence type="ECO:0000313" key="10">
    <source>
        <dbReference type="Proteomes" id="UP000320390"/>
    </source>
</evidence>
<comment type="function">
    <text evidence="6 8">Together with its co-chaperonin GroES, plays an essential role in assisting protein folding. The GroEL-GroES system forms a nano-cage that allows encapsulation of the non-native substrate proteins and provides a physical environment optimized to promote and accelerate protein folding.</text>
</comment>
<keyword evidence="10" id="KW-1185">Reference proteome</keyword>
<dbReference type="Proteomes" id="UP000320390">
    <property type="component" value="Chromosome"/>
</dbReference>
<dbReference type="PROSITE" id="PS00296">
    <property type="entry name" value="CHAPERONINS_CPN60"/>
    <property type="match status" value="1"/>
</dbReference>
<proteinExistence type="inferred from homology"/>
<dbReference type="Gene3D" id="1.10.560.10">
    <property type="entry name" value="GroEL-like equatorial domain"/>
    <property type="match status" value="1"/>
</dbReference>
<evidence type="ECO:0000256" key="7">
    <source>
        <dbReference type="RuleBase" id="RU000418"/>
    </source>
</evidence>
<evidence type="ECO:0000256" key="5">
    <source>
        <dbReference type="ARBA" id="ARBA00023235"/>
    </source>
</evidence>
<keyword evidence="5 6" id="KW-0413">Isomerase</keyword>
<dbReference type="Pfam" id="PF00118">
    <property type="entry name" value="Cpn60_TCP1"/>
    <property type="match status" value="1"/>
</dbReference>
<dbReference type="GO" id="GO:0051082">
    <property type="term" value="F:unfolded protein binding"/>
    <property type="evidence" value="ECO:0007669"/>
    <property type="project" value="UniProtKB-UniRule"/>
</dbReference>
<gene>
    <name evidence="9" type="primary">groL5</name>
    <name evidence="6" type="synonym">groEL</name>
    <name evidence="6" type="synonym">groL</name>
    <name evidence="9" type="ORF">Poly30_34280</name>
</gene>
<dbReference type="RefSeq" id="WP_145199586.1">
    <property type="nucleotide sequence ID" value="NZ_CP036434.1"/>
</dbReference>
<dbReference type="SUPFAM" id="SSF48592">
    <property type="entry name" value="GroEL equatorial domain-like"/>
    <property type="match status" value="1"/>
</dbReference>
<keyword evidence="2 6" id="KW-0547">Nucleotide-binding</keyword>
<accession>A0A518EUX2</accession>
<sequence length="554" mass="58389">MAKQMVFESDAREAILRGVEKLAKAVTTTLGPRGRNAVIDKGWGAPTVTKDGVTVAEEIQLQDPYEQMGAQLVKEVASKTSDVAGDGTTTATLLTRALFRGGLKAITAGAAPSRLNAAMQDGAAKVIAQLEKMAKQVGGNEEIKQIATISANNDPATGKLIADAMKKVGRDGVITVEDGKSMETVVEIVEGMQFDRGYLSPHFVTAPDEMEVQFDNALILINEGKISNVQALVPILEANKDSGRPLLIIAEDVESEALATLVVNKMRGVLSVCAVKAPGYGDRRKQMLLDIAALTGATAIMKDTGMELEQVTLQHLGSAKRLTVSSDATTIVGGKGKKEDVMGRVNQIRAEIEATTSDYDREKLQERLAKLTGGIAQINVGGATDTEVKERKALIEDALHATRAAVEEGVLPGGGIALLRAREVVKALKVRDDVDYNLGIDTLYEALSGPIEQIAENAGHEGAVVAHRVLREKKQSYGFNALTGEYGDMLAMGIIDPAKVTKSALQNAISVATLLLTTDALIANKPDPKPAGGGGGMDGMDGMDDMGGMGGMGF</sequence>
<evidence type="ECO:0000256" key="8">
    <source>
        <dbReference type="RuleBase" id="RU000419"/>
    </source>
</evidence>
<dbReference type="EMBL" id="CP036434">
    <property type="protein sequence ID" value="QDV07893.1"/>
    <property type="molecule type" value="Genomic_DNA"/>
</dbReference>
<dbReference type="InterPro" id="IPR001844">
    <property type="entry name" value="Cpn60/GroEL"/>
</dbReference>
<feature type="binding site" evidence="6">
    <location>
        <position position="496"/>
    </location>
    <ligand>
        <name>ATP</name>
        <dbReference type="ChEBI" id="CHEBI:30616"/>
    </ligand>
</feature>
<evidence type="ECO:0000313" key="9">
    <source>
        <dbReference type="EMBL" id="QDV07893.1"/>
    </source>
</evidence>
<dbReference type="GO" id="GO:0140662">
    <property type="term" value="F:ATP-dependent protein folding chaperone"/>
    <property type="evidence" value="ECO:0007669"/>
    <property type="project" value="InterPro"/>
</dbReference>